<dbReference type="AlphaFoldDB" id="A0A9Q4AZ93"/>
<feature type="chain" id="PRO_5040308069" description="Lipoprotein" evidence="1">
    <location>
        <begin position="19"/>
        <end position="280"/>
    </location>
</feature>
<proteinExistence type="predicted"/>
<gene>
    <name evidence="2" type="ORF">HXA33_01900</name>
</gene>
<organism evidence="2 3">
    <name type="scientific">Salipaludibacillus agaradhaerens</name>
    <name type="common">Bacillus agaradhaerens</name>
    <dbReference type="NCBI Taxonomy" id="76935"/>
    <lineage>
        <taxon>Bacteria</taxon>
        <taxon>Bacillati</taxon>
        <taxon>Bacillota</taxon>
        <taxon>Bacilli</taxon>
        <taxon>Bacillales</taxon>
        <taxon>Bacillaceae</taxon>
    </lineage>
</organism>
<comment type="caution">
    <text evidence="2">The sequence shown here is derived from an EMBL/GenBank/DDBJ whole genome shotgun (WGS) entry which is preliminary data.</text>
</comment>
<reference evidence="2" key="1">
    <citation type="submission" date="2020-06" db="EMBL/GenBank/DDBJ databases">
        <title>Insight into the genomes of haloalkaliphilic bacilli from Kenyan soda lakes.</title>
        <authorList>
            <person name="Mwirichia R."/>
            <person name="Villamizar G.C."/>
            <person name="Poehlein A."/>
            <person name="Mugweru J."/>
            <person name="Kipnyargis A."/>
            <person name="Kiplimo D."/>
            <person name="Orwa P."/>
            <person name="Daniel R."/>
        </authorList>
    </citation>
    <scope>NUCLEOTIDE SEQUENCE</scope>
    <source>
        <strain evidence="2">B1096_S55</strain>
    </source>
</reference>
<protein>
    <recommendedName>
        <fullName evidence="4">Lipoprotein</fullName>
    </recommendedName>
</protein>
<name>A0A9Q4AZ93_SALAG</name>
<evidence type="ECO:0000313" key="2">
    <source>
        <dbReference type="EMBL" id="MCR6095285.1"/>
    </source>
</evidence>
<sequence length="280" mass="31367">MKKSLLTSLSAVTLLSLAACGDTTSDDGLSVEEILSESISTMEELDSYTLSMEMAQTLEGENEEGELESMSFDTSSEVSLTLEPMTMEIVTRMDMGELGLGEDTNMEFLSYFTEEDGFYIEDPTLGGWVKMGDDFSEDLTAISEMQTSPEDQLKSFEDNITNLSVETTDSSYIISLDGDDLDMNDFLNQLDDLGFDDMGPALEELNEMDMDIENISYKITIDKETFYQTEANIDMTYNMTMMGETISTSQQIHMVLSDFNNIDPIQIPEDVLEEAEELNF</sequence>
<keyword evidence="1" id="KW-0732">Signal</keyword>
<evidence type="ECO:0000256" key="1">
    <source>
        <dbReference type="SAM" id="SignalP"/>
    </source>
</evidence>
<accession>A0A9Q4AZ93</accession>
<evidence type="ECO:0000313" key="3">
    <source>
        <dbReference type="Proteomes" id="UP001057753"/>
    </source>
</evidence>
<evidence type="ECO:0008006" key="4">
    <source>
        <dbReference type="Google" id="ProtNLM"/>
    </source>
</evidence>
<dbReference type="InterPro" id="IPR046720">
    <property type="entry name" value="DUF6612"/>
</dbReference>
<keyword evidence="3" id="KW-1185">Reference proteome</keyword>
<dbReference type="RefSeq" id="WP_257819979.1">
    <property type="nucleotide sequence ID" value="NZ_JABXYM010000001.1"/>
</dbReference>
<feature type="signal peptide" evidence="1">
    <location>
        <begin position="1"/>
        <end position="18"/>
    </location>
</feature>
<dbReference type="PROSITE" id="PS51257">
    <property type="entry name" value="PROKAR_LIPOPROTEIN"/>
    <property type="match status" value="1"/>
</dbReference>
<dbReference type="Gene3D" id="2.50.20.20">
    <property type="match status" value="1"/>
</dbReference>
<dbReference type="Pfam" id="PF20316">
    <property type="entry name" value="DUF6612"/>
    <property type="match status" value="1"/>
</dbReference>
<dbReference type="Proteomes" id="UP001057753">
    <property type="component" value="Unassembled WGS sequence"/>
</dbReference>
<dbReference type="EMBL" id="JABXYM010000001">
    <property type="protein sequence ID" value="MCR6095285.1"/>
    <property type="molecule type" value="Genomic_DNA"/>
</dbReference>